<reference evidence="1" key="1">
    <citation type="journal article" date="2014" name="Front. Microbiol.">
        <title>High frequency of phylogenetically diverse reductive dehalogenase-homologous genes in deep subseafloor sedimentary metagenomes.</title>
        <authorList>
            <person name="Kawai M."/>
            <person name="Futagami T."/>
            <person name="Toyoda A."/>
            <person name="Takaki Y."/>
            <person name="Nishi S."/>
            <person name="Hori S."/>
            <person name="Arai W."/>
            <person name="Tsubouchi T."/>
            <person name="Morono Y."/>
            <person name="Uchiyama I."/>
            <person name="Ito T."/>
            <person name="Fujiyama A."/>
            <person name="Inagaki F."/>
            <person name="Takami H."/>
        </authorList>
    </citation>
    <scope>NUCLEOTIDE SEQUENCE</scope>
    <source>
        <strain evidence="1">Expedition CK06-06</strain>
    </source>
</reference>
<dbReference type="AlphaFoldDB" id="X0Y183"/>
<protein>
    <submittedName>
        <fullName evidence="1">Uncharacterized protein</fullName>
    </submittedName>
</protein>
<dbReference type="EMBL" id="BARS01044964">
    <property type="protein sequence ID" value="GAG41122.1"/>
    <property type="molecule type" value="Genomic_DNA"/>
</dbReference>
<gene>
    <name evidence="1" type="ORF">S01H1_67859</name>
</gene>
<comment type="caution">
    <text evidence="1">The sequence shown here is derived from an EMBL/GenBank/DDBJ whole genome shotgun (WGS) entry which is preliminary data.</text>
</comment>
<proteinExistence type="predicted"/>
<organism evidence="1">
    <name type="scientific">marine sediment metagenome</name>
    <dbReference type="NCBI Taxonomy" id="412755"/>
    <lineage>
        <taxon>unclassified sequences</taxon>
        <taxon>metagenomes</taxon>
        <taxon>ecological metagenomes</taxon>
    </lineage>
</organism>
<evidence type="ECO:0000313" key="1">
    <source>
        <dbReference type="EMBL" id="GAG41122.1"/>
    </source>
</evidence>
<accession>X0Y183</accession>
<feature type="non-terminal residue" evidence="1">
    <location>
        <position position="1"/>
    </location>
</feature>
<sequence>SKECKEESKLKKQPLVYYKRKQILFNSYGLKYEPRNEEEVKFVFYNMAKILGFEILRLSSNIGLDCLAEYKGKEINIEFEYGLSGVLSHKYYNYDDIDLIIYWIHDIEITDKKLLNLKELIKQIYLNEK</sequence>
<name>X0Y183_9ZZZZ</name>